<reference evidence="1" key="2">
    <citation type="journal article" date="2015" name="Fish Shellfish Immunol.">
        <title>Early steps in the European eel (Anguilla anguilla)-Vibrio vulnificus interaction in the gills: Role of the RtxA13 toxin.</title>
        <authorList>
            <person name="Callol A."/>
            <person name="Pajuelo D."/>
            <person name="Ebbesson L."/>
            <person name="Teles M."/>
            <person name="MacKenzie S."/>
            <person name="Amaro C."/>
        </authorList>
    </citation>
    <scope>NUCLEOTIDE SEQUENCE</scope>
</reference>
<evidence type="ECO:0000313" key="1">
    <source>
        <dbReference type="EMBL" id="JAH27006.1"/>
    </source>
</evidence>
<protein>
    <submittedName>
        <fullName evidence="1">Uncharacterized protein</fullName>
    </submittedName>
</protein>
<proteinExistence type="predicted"/>
<dbReference type="AlphaFoldDB" id="A0A0E9RCY6"/>
<sequence>MSSMYIQRLSCNVFHGSDIFTTPN</sequence>
<reference evidence="1" key="1">
    <citation type="submission" date="2014-11" db="EMBL/GenBank/DDBJ databases">
        <authorList>
            <person name="Amaro Gonzalez C."/>
        </authorList>
    </citation>
    <scope>NUCLEOTIDE SEQUENCE</scope>
</reference>
<name>A0A0E9RCY6_ANGAN</name>
<accession>A0A0E9RCY6</accession>
<organism evidence="1">
    <name type="scientific">Anguilla anguilla</name>
    <name type="common">European freshwater eel</name>
    <name type="synonym">Muraena anguilla</name>
    <dbReference type="NCBI Taxonomy" id="7936"/>
    <lineage>
        <taxon>Eukaryota</taxon>
        <taxon>Metazoa</taxon>
        <taxon>Chordata</taxon>
        <taxon>Craniata</taxon>
        <taxon>Vertebrata</taxon>
        <taxon>Euteleostomi</taxon>
        <taxon>Actinopterygii</taxon>
        <taxon>Neopterygii</taxon>
        <taxon>Teleostei</taxon>
        <taxon>Anguilliformes</taxon>
        <taxon>Anguillidae</taxon>
        <taxon>Anguilla</taxon>
    </lineage>
</organism>
<dbReference type="EMBL" id="GBXM01081571">
    <property type="protein sequence ID" value="JAH27006.1"/>
    <property type="molecule type" value="Transcribed_RNA"/>
</dbReference>